<evidence type="ECO:0000256" key="1">
    <source>
        <dbReference type="ARBA" id="ARBA00023015"/>
    </source>
</evidence>
<dbReference type="AlphaFoldDB" id="A0A561TZR5"/>
<dbReference type="GO" id="GO:0003700">
    <property type="term" value="F:DNA-binding transcription factor activity"/>
    <property type="evidence" value="ECO:0007669"/>
    <property type="project" value="TreeGrafter"/>
</dbReference>
<dbReference type="PANTHER" id="PTHR30055:SF148">
    <property type="entry name" value="TETR-FAMILY TRANSCRIPTIONAL REGULATOR"/>
    <property type="match status" value="1"/>
</dbReference>
<dbReference type="Proteomes" id="UP000316184">
    <property type="component" value="Unassembled WGS sequence"/>
</dbReference>
<dbReference type="Gene3D" id="1.10.357.10">
    <property type="entry name" value="Tetracycline Repressor, domain 2"/>
    <property type="match status" value="1"/>
</dbReference>
<protein>
    <submittedName>
        <fullName evidence="7">TetR family transcriptional regulator</fullName>
    </submittedName>
</protein>
<evidence type="ECO:0000313" key="8">
    <source>
        <dbReference type="Proteomes" id="UP000316184"/>
    </source>
</evidence>
<sequence>MQIPAKLGRTFTAGRPRDPGRDQAILAATRELLAERGYAGFSIEGVAAKAGTAKTTIYRRWQDKHDLLVAALNDHVPRYPEIAEADSLRGDLIAHASRLATLLNGFDGRLALGVTQARPDDAGIAEELERTTPSGARLPERVISRAVARGELPAPVDRGLFEEIVSSPLTLKMIRRQPIDDDYVAHVVDDIVLAAFRSSAGEA</sequence>
<gene>
    <name evidence="7" type="ORF">FHU35_17243</name>
</gene>
<keyword evidence="2 4" id="KW-0238">DNA-binding</keyword>
<evidence type="ECO:0000256" key="5">
    <source>
        <dbReference type="SAM" id="MobiDB-lite"/>
    </source>
</evidence>
<dbReference type="InterPro" id="IPR001647">
    <property type="entry name" value="HTH_TetR"/>
</dbReference>
<evidence type="ECO:0000256" key="3">
    <source>
        <dbReference type="ARBA" id="ARBA00023163"/>
    </source>
</evidence>
<evidence type="ECO:0000259" key="6">
    <source>
        <dbReference type="PROSITE" id="PS50977"/>
    </source>
</evidence>
<dbReference type="InterPro" id="IPR036271">
    <property type="entry name" value="Tet_transcr_reg_TetR-rel_C_sf"/>
</dbReference>
<feature type="DNA-binding region" description="H-T-H motif" evidence="4">
    <location>
        <begin position="42"/>
        <end position="61"/>
    </location>
</feature>
<evidence type="ECO:0000256" key="4">
    <source>
        <dbReference type="PROSITE-ProRule" id="PRU00335"/>
    </source>
</evidence>
<feature type="domain" description="HTH tetR-type" evidence="6">
    <location>
        <begin position="19"/>
        <end position="79"/>
    </location>
</feature>
<dbReference type="InterPro" id="IPR009057">
    <property type="entry name" value="Homeodomain-like_sf"/>
</dbReference>
<keyword evidence="8" id="KW-1185">Reference proteome</keyword>
<organism evidence="7 8">
    <name type="scientific">Saccharopolyspora dendranthemae</name>
    <dbReference type="NCBI Taxonomy" id="1181886"/>
    <lineage>
        <taxon>Bacteria</taxon>
        <taxon>Bacillati</taxon>
        <taxon>Actinomycetota</taxon>
        <taxon>Actinomycetes</taxon>
        <taxon>Pseudonocardiales</taxon>
        <taxon>Pseudonocardiaceae</taxon>
        <taxon>Saccharopolyspora</taxon>
    </lineage>
</organism>
<dbReference type="InterPro" id="IPR011075">
    <property type="entry name" value="TetR_C"/>
</dbReference>
<feature type="region of interest" description="Disordered" evidence="5">
    <location>
        <begin position="1"/>
        <end position="20"/>
    </location>
</feature>
<dbReference type="GO" id="GO:0000976">
    <property type="term" value="F:transcription cis-regulatory region binding"/>
    <property type="evidence" value="ECO:0007669"/>
    <property type="project" value="TreeGrafter"/>
</dbReference>
<proteinExistence type="predicted"/>
<dbReference type="InterPro" id="IPR050109">
    <property type="entry name" value="HTH-type_TetR-like_transc_reg"/>
</dbReference>
<dbReference type="PROSITE" id="PS50977">
    <property type="entry name" value="HTH_TETR_2"/>
    <property type="match status" value="1"/>
</dbReference>
<comment type="caution">
    <text evidence="7">The sequence shown here is derived from an EMBL/GenBank/DDBJ whole genome shotgun (WGS) entry which is preliminary data.</text>
</comment>
<dbReference type="Gene3D" id="1.10.10.60">
    <property type="entry name" value="Homeodomain-like"/>
    <property type="match status" value="1"/>
</dbReference>
<dbReference type="SUPFAM" id="SSF46689">
    <property type="entry name" value="Homeodomain-like"/>
    <property type="match status" value="1"/>
</dbReference>
<keyword evidence="3" id="KW-0804">Transcription</keyword>
<name>A0A561TZR5_9PSEU</name>
<dbReference type="Pfam" id="PF16859">
    <property type="entry name" value="TetR_C_11"/>
    <property type="match status" value="1"/>
</dbReference>
<dbReference type="OrthoDB" id="9796019at2"/>
<dbReference type="SUPFAM" id="SSF48498">
    <property type="entry name" value="Tetracyclin repressor-like, C-terminal domain"/>
    <property type="match status" value="1"/>
</dbReference>
<dbReference type="PRINTS" id="PR00455">
    <property type="entry name" value="HTHTETR"/>
</dbReference>
<keyword evidence="1" id="KW-0805">Transcription regulation</keyword>
<accession>A0A561TZR5</accession>
<evidence type="ECO:0000313" key="7">
    <source>
        <dbReference type="EMBL" id="TWF92600.1"/>
    </source>
</evidence>
<reference evidence="7 8" key="1">
    <citation type="submission" date="2019-06" db="EMBL/GenBank/DDBJ databases">
        <title>Sequencing the genomes of 1000 actinobacteria strains.</title>
        <authorList>
            <person name="Klenk H.-P."/>
        </authorList>
    </citation>
    <scope>NUCLEOTIDE SEQUENCE [LARGE SCALE GENOMIC DNA]</scope>
    <source>
        <strain evidence="7 8">DSM 46699</strain>
    </source>
</reference>
<dbReference type="Pfam" id="PF00440">
    <property type="entry name" value="TetR_N"/>
    <property type="match status" value="1"/>
</dbReference>
<dbReference type="PANTHER" id="PTHR30055">
    <property type="entry name" value="HTH-TYPE TRANSCRIPTIONAL REGULATOR RUTR"/>
    <property type="match status" value="1"/>
</dbReference>
<dbReference type="EMBL" id="VIWX01000007">
    <property type="protein sequence ID" value="TWF92600.1"/>
    <property type="molecule type" value="Genomic_DNA"/>
</dbReference>
<evidence type="ECO:0000256" key="2">
    <source>
        <dbReference type="ARBA" id="ARBA00023125"/>
    </source>
</evidence>